<dbReference type="AlphaFoldDB" id="A0A7G8PRU8"/>
<evidence type="ECO:0000313" key="2">
    <source>
        <dbReference type="EMBL" id="QNJ97064.1"/>
    </source>
</evidence>
<feature type="transmembrane region" description="Helical" evidence="1">
    <location>
        <begin position="146"/>
        <end position="169"/>
    </location>
</feature>
<keyword evidence="1" id="KW-1133">Transmembrane helix</keyword>
<feature type="transmembrane region" description="Helical" evidence="1">
    <location>
        <begin position="87"/>
        <end position="114"/>
    </location>
</feature>
<name>A0A7G8PRU8_9FLAO</name>
<keyword evidence="3" id="KW-1185">Reference proteome</keyword>
<reference evidence="2 3" key="1">
    <citation type="submission" date="2020-04" db="EMBL/GenBank/DDBJ databases">
        <title>Genome sequence of Altibacter aquimarinus strain ALE3EI.</title>
        <authorList>
            <person name="Oh H.-M."/>
            <person name="Jang D."/>
        </authorList>
    </citation>
    <scope>NUCLEOTIDE SEQUENCE [LARGE SCALE GENOMIC DNA]</scope>
    <source>
        <strain evidence="2 3">ALE3EI</strain>
    </source>
</reference>
<keyword evidence="1" id="KW-0812">Transmembrane</keyword>
<sequence length="264" mass="30116">MTENQLKSKIERSSAPDFGDILSKSFELFKKSWEQTLYHALVTVAVVLPVIIITYIPYVLFIFYLSSVENAGHYNEFNYMDQHDPELVIPMLIVYFLIVFLVILLVQAIAYGIIAHYFKVLKKIDTGSLEETGGYFSCLKGNYMKLFVMSLATFGISILATLLCFFPIIYVMVPLQLIVVFFAFNPGLSVSSVIKMSFKLGNKYWLTIFGLIIISSMIAQIGILLCFVGLFFTAYFVHIPMYYVYKDTIGFEDPTDKNLLETDL</sequence>
<evidence type="ECO:0000313" key="3">
    <source>
        <dbReference type="Proteomes" id="UP000515514"/>
    </source>
</evidence>
<dbReference type="RefSeq" id="WP_186990488.1">
    <property type="nucleotide sequence ID" value="NZ_CP052909.1"/>
</dbReference>
<feature type="transmembrane region" description="Helical" evidence="1">
    <location>
        <begin position="175"/>
        <end position="194"/>
    </location>
</feature>
<dbReference type="EMBL" id="CP052909">
    <property type="protein sequence ID" value="QNJ97064.1"/>
    <property type="molecule type" value="Genomic_DNA"/>
</dbReference>
<protein>
    <submittedName>
        <fullName evidence="2">Uncharacterized protein</fullName>
    </submittedName>
</protein>
<organism evidence="2 3">
    <name type="scientific">Constantimarinum furrinae</name>
    <dbReference type="NCBI Taxonomy" id="2562285"/>
    <lineage>
        <taxon>Bacteria</taxon>
        <taxon>Pseudomonadati</taxon>
        <taxon>Bacteroidota</taxon>
        <taxon>Flavobacteriia</taxon>
        <taxon>Flavobacteriales</taxon>
        <taxon>Flavobacteriaceae</taxon>
        <taxon>Altibacter/Constantimarinum group</taxon>
        <taxon>Constantimarinum</taxon>
    </lineage>
</organism>
<accession>A0A7G8PRU8</accession>
<feature type="transmembrane region" description="Helical" evidence="1">
    <location>
        <begin position="37"/>
        <end position="67"/>
    </location>
</feature>
<feature type="transmembrane region" description="Helical" evidence="1">
    <location>
        <begin position="206"/>
        <end position="237"/>
    </location>
</feature>
<gene>
    <name evidence="2" type="ORF">ALE3EI_0482</name>
</gene>
<dbReference type="KEGG" id="alti:ALE3EI_0482"/>
<keyword evidence="1" id="KW-0472">Membrane</keyword>
<evidence type="ECO:0000256" key="1">
    <source>
        <dbReference type="SAM" id="Phobius"/>
    </source>
</evidence>
<dbReference type="Proteomes" id="UP000515514">
    <property type="component" value="Chromosome"/>
</dbReference>
<proteinExistence type="predicted"/>